<dbReference type="Proteomes" id="UP000035088">
    <property type="component" value="Unassembled WGS sequence"/>
</dbReference>
<feature type="signal peptide" evidence="1">
    <location>
        <begin position="1"/>
        <end position="31"/>
    </location>
</feature>
<dbReference type="EMBL" id="BAEE01000008">
    <property type="protein sequence ID" value="GAB08312.1"/>
    <property type="molecule type" value="Genomic_DNA"/>
</dbReference>
<feature type="chain" id="PRO_5003495437" description="Htaa domain-containing protein" evidence="1">
    <location>
        <begin position="32"/>
        <end position="359"/>
    </location>
</feature>
<sequence length="359" mass="37620">MTFMRRLIGIFVATTAAAAVIAPATAPTAVAAPSRASISVYLADGKTPVGSTLLHPGDKLVVKGRGFDPNANTAGFPLPVPPGVPHGTFIAFGAFAPHWRPSAGAPESARATARSGVQWAMSRGALLRVPTAPFDFCRTIRQQWVPLRGDGTFTAALTLATPKSIPANARWGVYTYGAAGADNAAHELRHPLRYSTAPGANTPAPPARNLVWAYSPSFYRTVAGTTQGSVTGSDGASVDEAGRMSFELRDGTLRNGNGTLRFRGTVVASTRFHLCEVALVDPVLRVQNGRGVLSMRTSTTNMNGTDATRRIDIADVDLRGAGSDGKRGARVTFRPGISPQVLALLSNGPAAPLDLRLAR</sequence>
<proteinExistence type="predicted"/>
<keyword evidence="4" id="KW-1185">Reference proteome</keyword>
<name>G7GXI7_9ACTN</name>
<organism evidence="3 4">
    <name type="scientific">Gordonia araii NBRC 100433</name>
    <dbReference type="NCBI Taxonomy" id="1073574"/>
    <lineage>
        <taxon>Bacteria</taxon>
        <taxon>Bacillati</taxon>
        <taxon>Actinomycetota</taxon>
        <taxon>Actinomycetes</taxon>
        <taxon>Mycobacteriales</taxon>
        <taxon>Gordoniaceae</taxon>
        <taxon>Gordonia</taxon>
    </lineage>
</organism>
<keyword evidence="1" id="KW-0732">Signal</keyword>
<evidence type="ECO:0000313" key="4">
    <source>
        <dbReference type="Proteomes" id="UP000035088"/>
    </source>
</evidence>
<dbReference type="AlphaFoldDB" id="G7GXI7"/>
<feature type="domain" description="Htaa" evidence="2">
    <location>
        <begin position="209"/>
        <end position="326"/>
    </location>
</feature>
<dbReference type="InterPro" id="IPR007331">
    <property type="entry name" value="Htaa"/>
</dbReference>
<protein>
    <recommendedName>
        <fullName evidence="2">Htaa domain-containing protein</fullName>
    </recommendedName>
</protein>
<evidence type="ECO:0000259" key="2">
    <source>
        <dbReference type="Pfam" id="PF04213"/>
    </source>
</evidence>
<accession>G7GXI7</accession>
<evidence type="ECO:0000256" key="1">
    <source>
        <dbReference type="SAM" id="SignalP"/>
    </source>
</evidence>
<dbReference type="STRING" id="1073574.GOARA_008_00120"/>
<reference evidence="3 4" key="1">
    <citation type="submission" date="2011-11" db="EMBL/GenBank/DDBJ databases">
        <title>Whole genome shotgun sequence of Gordonia araii NBRC 100433.</title>
        <authorList>
            <person name="Yoshida Y."/>
            <person name="Hosoyama A."/>
            <person name="Tsuchikane K."/>
            <person name="Katsumata H."/>
            <person name="Yamazaki S."/>
            <person name="Fujita N."/>
        </authorList>
    </citation>
    <scope>NUCLEOTIDE SEQUENCE [LARGE SCALE GENOMIC DNA]</scope>
    <source>
        <strain evidence="3 4">NBRC 100433</strain>
    </source>
</reference>
<gene>
    <name evidence="3" type="ORF">GOARA_008_00120</name>
</gene>
<comment type="caution">
    <text evidence="3">The sequence shown here is derived from an EMBL/GenBank/DDBJ whole genome shotgun (WGS) entry which is preliminary data.</text>
</comment>
<dbReference type="Pfam" id="PF04213">
    <property type="entry name" value="HtaA"/>
    <property type="match status" value="1"/>
</dbReference>
<evidence type="ECO:0000313" key="3">
    <source>
        <dbReference type="EMBL" id="GAB08312.1"/>
    </source>
</evidence>